<keyword evidence="9" id="KW-0408">Iron</keyword>
<dbReference type="SUPFAM" id="SSF53706">
    <property type="entry name" value="Formate dehydrogenase/DMSO reductase, domains 1-3"/>
    <property type="match status" value="1"/>
</dbReference>
<keyword evidence="4" id="KW-0004">4Fe-4S</keyword>
<evidence type="ECO:0000256" key="15">
    <source>
        <dbReference type="ARBA" id="ARBA00032783"/>
    </source>
</evidence>
<evidence type="ECO:0000259" key="21">
    <source>
        <dbReference type="PROSITE" id="PS51839"/>
    </source>
</evidence>
<keyword evidence="12" id="KW-0830">Ubiquinone</keyword>
<evidence type="ECO:0000256" key="11">
    <source>
        <dbReference type="ARBA" id="ARBA00023027"/>
    </source>
</evidence>
<keyword evidence="11" id="KW-0520">NAD</keyword>
<evidence type="ECO:0000256" key="4">
    <source>
        <dbReference type="ARBA" id="ARBA00022485"/>
    </source>
</evidence>
<dbReference type="Gene3D" id="3.10.20.740">
    <property type="match status" value="1"/>
</dbReference>
<dbReference type="SMART" id="SM00929">
    <property type="entry name" value="NADH-G_4Fe-4S_3"/>
    <property type="match status" value="1"/>
</dbReference>
<keyword evidence="8" id="KW-1278">Translocase</keyword>
<evidence type="ECO:0000256" key="7">
    <source>
        <dbReference type="ARBA" id="ARBA00022723"/>
    </source>
</evidence>
<organism evidence="22 23">
    <name type="scientific">Thalassotalea insulae</name>
    <dbReference type="NCBI Taxonomy" id="2056778"/>
    <lineage>
        <taxon>Bacteria</taxon>
        <taxon>Pseudomonadati</taxon>
        <taxon>Pseudomonadota</taxon>
        <taxon>Gammaproteobacteria</taxon>
        <taxon>Alteromonadales</taxon>
        <taxon>Colwelliaceae</taxon>
        <taxon>Thalassotalea</taxon>
    </lineage>
</organism>
<comment type="similarity">
    <text evidence="2 18">Belongs to the complex I 75 kDa subunit family.</text>
</comment>
<keyword evidence="6" id="KW-0874">Quinone</keyword>
<dbReference type="Proteomes" id="UP001157186">
    <property type="component" value="Unassembled WGS sequence"/>
</dbReference>
<evidence type="ECO:0000259" key="19">
    <source>
        <dbReference type="PROSITE" id="PS51085"/>
    </source>
</evidence>
<keyword evidence="23" id="KW-1185">Reference proteome</keyword>
<protein>
    <recommendedName>
        <fullName evidence="3">NADH-quinone oxidoreductase subunit G</fullName>
    </recommendedName>
    <alternativeName>
        <fullName evidence="14">NADH dehydrogenase I subunit G</fullName>
    </alternativeName>
    <alternativeName>
        <fullName evidence="15">NDH-1 subunit G</fullName>
    </alternativeName>
</protein>
<dbReference type="SUPFAM" id="SSF54292">
    <property type="entry name" value="2Fe-2S ferredoxin-like"/>
    <property type="match status" value="1"/>
</dbReference>
<sequence length="956" mass="106932">MGGINMVEKENNKVTIYIDDQPYQVASDNNLLAGVLSQKLNLPYFCWHPSMGSVGACRQCAVTQYQDENDQRGRLVMACTTPVTEGMRIGLTDKSAVEFREQVIAAMMTNHPHDCPVCAEGGECHLQDMTVMTGHTQRQYQGEKRTFTNQYLGEFIGHEMNRCITCYRCVRYYKDYAGGDDFDVFGSKNQVYFGRQQDGQLESEFSGNLVEVCPTGVFTNKLFSAHYTRKWDLQSAPSVCAHCTVGCNTSVGERYGSVRRVMNRYNQQINGYFLCDRGRFGIGFVNSEYRLKSVKGIAQHAPDKLTKLDVSKALVHFKNKRFLGIGSARASYEANYLLKQLVGNDRFSLGLSKTQMQLAALHHQYLAKNNPVSIAEIEQSDFVLIVDEDITQTAPRMALAVRQALRNISVDKAARLGVPSWQDSAVRTIGGKQLSPLYLLQRQDTKLDSVAQQVLLQSSQCTIELLILMAELVKGHTPLTELTYENEGVSSLLNKLVQAKKPLIIGGWNSGSAQLFAAVLAFIDALTEADIPVRSVMVAPQANSVGLLSLLDEQSLPVETVLEQLKEGSKETFDGVIFLEQELSQFSTEQLISLQRQDLTIIALDHSENQITEIADIVLPVAPVTESDGHFVNYQGVIQSFYQVHPSVLPVQESWRWLGIMAESLFNTHPLANEAQSLAALHQMFRQHDNNWPVSLADNEQAIARESHRVSGRTAKMANISVHETKATQSSDSYRFSMEGTKAKHGDSMPYTWAPGWNSNQAITQYQQQVAGPLLNQGQQQVLNFSLNPALLAQFYYREQISDEASEFSSFALKTTWYQGEWQASLTPEFKLLEQYNQLVISNEMAVTQGWQQGQWLAVNCTLDNSPDPVQVIAVLDIDERLVGDLTYGQFNELVNQPVSQVTIGEASEQQVKDYQTEFEQKHTEAKVSQSTMLAQLKQQDQYIPIRLVSGGLDDV</sequence>
<comment type="cofactor">
    <cofactor evidence="16">
        <name>[2Fe-2S] cluster</name>
        <dbReference type="ChEBI" id="CHEBI:190135"/>
    </cofactor>
</comment>
<feature type="domain" description="4Fe-4S His(Cys)3-ligated-type" evidence="21">
    <location>
        <begin position="95"/>
        <end position="134"/>
    </location>
</feature>
<evidence type="ECO:0000256" key="10">
    <source>
        <dbReference type="ARBA" id="ARBA00023014"/>
    </source>
</evidence>
<evidence type="ECO:0000256" key="18">
    <source>
        <dbReference type="RuleBase" id="RU004523"/>
    </source>
</evidence>
<evidence type="ECO:0000256" key="1">
    <source>
        <dbReference type="ARBA" id="ARBA00001966"/>
    </source>
</evidence>
<dbReference type="InterPro" id="IPR054351">
    <property type="entry name" value="NADH_UbQ_OxRdtase_ferredoxin"/>
</dbReference>
<evidence type="ECO:0000256" key="13">
    <source>
        <dbReference type="ARBA" id="ARBA00026021"/>
    </source>
</evidence>
<dbReference type="NCBIfam" id="TIGR01973">
    <property type="entry name" value="NuoG"/>
    <property type="match status" value="1"/>
</dbReference>
<dbReference type="PANTHER" id="PTHR43105">
    <property type="entry name" value="RESPIRATORY NITRATE REDUCTASE"/>
    <property type="match status" value="1"/>
</dbReference>
<dbReference type="Pfam" id="PF10588">
    <property type="entry name" value="NADH-G_4Fe-4S_3"/>
    <property type="match status" value="1"/>
</dbReference>
<dbReference type="Pfam" id="PF00384">
    <property type="entry name" value="Molybdopterin"/>
    <property type="match status" value="1"/>
</dbReference>
<dbReference type="PROSITE" id="PS00641">
    <property type="entry name" value="COMPLEX1_75K_1"/>
    <property type="match status" value="1"/>
</dbReference>
<evidence type="ECO:0000256" key="3">
    <source>
        <dbReference type="ARBA" id="ARBA00019902"/>
    </source>
</evidence>
<dbReference type="EMBL" id="BSST01000001">
    <property type="protein sequence ID" value="GLX77510.1"/>
    <property type="molecule type" value="Genomic_DNA"/>
</dbReference>
<name>A0ABQ6GS51_9GAMM</name>
<dbReference type="SMART" id="SM00926">
    <property type="entry name" value="Molybdop_Fe4S4"/>
    <property type="match status" value="1"/>
</dbReference>
<dbReference type="PROSITE" id="PS51839">
    <property type="entry name" value="4FE4S_HC3"/>
    <property type="match status" value="1"/>
</dbReference>
<dbReference type="InterPro" id="IPR006656">
    <property type="entry name" value="Mopterin_OxRdtase"/>
</dbReference>
<dbReference type="Pfam" id="PF13510">
    <property type="entry name" value="Fer2_4"/>
    <property type="match status" value="1"/>
</dbReference>
<dbReference type="InterPro" id="IPR000283">
    <property type="entry name" value="NADH_UbQ_OxRdtase_75kDa_su_CS"/>
</dbReference>
<dbReference type="InterPro" id="IPR010228">
    <property type="entry name" value="NADH_UbQ_OxRdtase_Gsu"/>
</dbReference>
<reference evidence="22 23" key="1">
    <citation type="submission" date="2023-03" db="EMBL/GenBank/DDBJ databases">
        <title>Draft genome sequence of Thalassotalea insulae KCTC 62186T.</title>
        <authorList>
            <person name="Sawabe T."/>
        </authorList>
    </citation>
    <scope>NUCLEOTIDE SEQUENCE [LARGE SCALE GENOMIC DNA]</scope>
    <source>
        <strain evidence="22 23">KCTC 62186</strain>
    </source>
</reference>
<dbReference type="PROSITE" id="PS00643">
    <property type="entry name" value="COMPLEX1_75K_3"/>
    <property type="match status" value="1"/>
</dbReference>
<evidence type="ECO:0000256" key="6">
    <source>
        <dbReference type="ARBA" id="ARBA00022719"/>
    </source>
</evidence>
<dbReference type="Pfam" id="PF22117">
    <property type="entry name" value="Fer4_Nqo3"/>
    <property type="match status" value="1"/>
</dbReference>
<evidence type="ECO:0000256" key="9">
    <source>
        <dbReference type="ARBA" id="ARBA00023004"/>
    </source>
</evidence>
<dbReference type="Gene3D" id="3.30.200.210">
    <property type="match status" value="1"/>
</dbReference>
<evidence type="ECO:0000256" key="16">
    <source>
        <dbReference type="ARBA" id="ARBA00034078"/>
    </source>
</evidence>
<evidence type="ECO:0000256" key="8">
    <source>
        <dbReference type="ARBA" id="ARBA00022967"/>
    </source>
</evidence>
<dbReference type="InterPro" id="IPR006963">
    <property type="entry name" value="Mopterin_OxRdtase_4Fe-4S_dom"/>
</dbReference>
<keyword evidence="7" id="KW-0479">Metal-binding</keyword>
<dbReference type="Pfam" id="PF04879">
    <property type="entry name" value="Molybdop_Fe4S4"/>
    <property type="match status" value="1"/>
</dbReference>
<evidence type="ECO:0000256" key="2">
    <source>
        <dbReference type="ARBA" id="ARBA00005404"/>
    </source>
</evidence>
<comment type="caution">
    <text evidence="22">The sequence shown here is derived from an EMBL/GenBank/DDBJ whole genome shotgun (WGS) entry which is preliminary data.</text>
</comment>
<keyword evidence="5" id="KW-0001">2Fe-2S</keyword>
<keyword evidence="10" id="KW-0411">Iron-sulfur</keyword>
<gene>
    <name evidence="22" type="ORF">tinsulaeT_08500</name>
</gene>
<evidence type="ECO:0000256" key="14">
    <source>
        <dbReference type="ARBA" id="ARBA00031577"/>
    </source>
</evidence>
<dbReference type="InterPro" id="IPR036010">
    <property type="entry name" value="2Fe-2S_ferredoxin-like_sf"/>
</dbReference>
<comment type="cofactor">
    <cofactor evidence="1">
        <name>[4Fe-4S] cluster</name>
        <dbReference type="ChEBI" id="CHEBI:49883"/>
    </cofactor>
</comment>
<dbReference type="PROSITE" id="PS51085">
    <property type="entry name" value="2FE2S_FER_2"/>
    <property type="match status" value="1"/>
</dbReference>
<evidence type="ECO:0000313" key="23">
    <source>
        <dbReference type="Proteomes" id="UP001157186"/>
    </source>
</evidence>
<dbReference type="InterPro" id="IPR001041">
    <property type="entry name" value="2Fe-2S_ferredoxin-type"/>
</dbReference>
<dbReference type="PANTHER" id="PTHR43105:SF10">
    <property type="entry name" value="NADH-QUINONE OXIDOREDUCTASE SUBUNIT G"/>
    <property type="match status" value="1"/>
</dbReference>
<dbReference type="CDD" id="cd00207">
    <property type="entry name" value="fer2"/>
    <property type="match status" value="1"/>
</dbReference>
<accession>A0ABQ6GS51</accession>
<feature type="domain" description="2Fe-2S ferredoxin-type" evidence="19">
    <location>
        <begin position="12"/>
        <end position="95"/>
    </location>
</feature>
<dbReference type="SUPFAM" id="SSF54862">
    <property type="entry name" value="4Fe-4S ferredoxins"/>
    <property type="match status" value="1"/>
</dbReference>
<comment type="subunit">
    <text evidence="13">Composed of 13 different subunits. Subunits NuoCD, E, F, and G constitute the peripheral sector of the complex.</text>
</comment>
<dbReference type="Gene3D" id="3.40.50.740">
    <property type="match status" value="1"/>
</dbReference>
<evidence type="ECO:0000256" key="17">
    <source>
        <dbReference type="ARBA" id="ARBA00047712"/>
    </source>
</evidence>
<evidence type="ECO:0000313" key="22">
    <source>
        <dbReference type="EMBL" id="GLX77510.1"/>
    </source>
</evidence>
<evidence type="ECO:0000259" key="20">
    <source>
        <dbReference type="PROSITE" id="PS51669"/>
    </source>
</evidence>
<dbReference type="InterPro" id="IPR050123">
    <property type="entry name" value="Prok_molybdopt-oxidoreductase"/>
</dbReference>
<feature type="domain" description="4Fe-4S Mo/W bis-MGD-type" evidence="20">
    <location>
        <begin position="233"/>
        <end position="289"/>
    </location>
</feature>
<comment type="catalytic activity">
    <reaction evidence="17">
        <text>a quinone + NADH + 5 H(+)(in) = a quinol + NAD(+) + 4 H(+)(out)</text>
        <dbReference type="Rhea" id="RHEA:57888"/>
        <dbReference type="ChEBI" id="CHEBI:15378"/>
        <dbReference type="ChEBI" id="CHEBI:24646"/>
        <dbReference type="ChEBI" id="CHEBI:57540"/>
        <dbReference type="ChEBI" id="CHEBI:57945"/>
        <dbReference type="ChEBI" id="CHEBI:132124"/>
    </reaction>
</comment>
<evidence type="ECO:0000256" key="12">
    <source>
        <dbReference type="ARBA" id="ARBA00023075"/>
    </source>
</evidence>
<evidence type="ECO:0000256" key="5">
    <source>
        <dbReference type="ARBA" id="ARBA00022714"/>
    </source>
</evidence>
<dbReference type="PROSITE" id="PS51669">
    <property type="entry name" value="4FE4S_MOW_BIS_MGD"/>
    <property type="match status" value="1"/>
</dbReference>
<dbReference type="InterPro" id="IPR019574">
    <property type="entry name" value="NADH_UbQ_OxRdtase_Gsu_4Fe4S-bd"/>
</dbReference>
<proteinExistence type="inferred from homology"/>